<dbReference type="InterPro" id="IPR017907">
    <property type="entry name" value="Znf_RING_CS"/>
</dbReference>
<organism evidence="10 11">
    <name type="scientific">Pycnococcus provasolii</name>
    <dbReference type="NCBI Taxonomy" id="41880"/>
    <lineage>
        <taxon>Eukaryota</taxon>
        <taxon>Viridiplantae</taxon>
        <taxon>Chlorophyta</taxon>
        <taxon>Pseudoscourfieldiophyceae</taxon>
        <taxon>Pseudoscourfieldiales</taxon>
        <taxon>Pycnococcaceae</taxon>
        <taxon>Pycnococcus</taxon>
    </lineage>
</organism>
<feature type="region of interest" description="Disordered" evidence="7">
    <location>
        <begin position="389"/>
        <end position="431"/>
    </location>
</feature>
<dbReference type="InterPro" id="IPR052256">
    <property type="entry name" value="E3_ubiquitin-ligase_CHFR"/>
</dbReference>
<comment type="similarity">
    <text evidence="1">Belongs to the CHFR family.</text>
</comment>
<dbReference type="SMART" id="SM00184">
    <property type="entry name" value="RING"/>
    <property type="match status" value="1"/>
</dbReference>
<dbReference type="InterPro" id="IPR001841">
    <property type="entry name" value="Znf_RING"/>
</dbReference>
<dbReference type="Proteomes" id="UP000660262">
    <property type="component" value="Unassembled WGS sequence"/>
</dbReference>
<sequence length="818" mass="87149">MLRYLGPVTAAAAAAAGGGEAAQPGSQPGETRVGLVNLGGAQAHLQDNNNNNNNNNNNAEQQQQQRNRLTAAGTLRDVIQHRQELLGQDNNNEAGNHGASPSGALDINQRPQHPPTTTNVNQQQQQQQQQQQNQPLVPREVIFQTNPQTVGRNHDNDVVLENYDTIPLLISRTHAVLYREDELEDSHAAAAAAAAAAEAALINTANSPGAGTPAAAVAAAAAAAAAAHAAATAANSNSGLRSRFFVEDNGSMNGTYVNGEPIPRYARVALRDRDIVTFGGPEEVIRAGRKVENPYRFYFDEAGDGDAADAPAAANDYEEADAGAPAAANENAAEGAPVRETRASAGRAALVENNNNINDDDDDDVVVSPLLPARQQQSQQEAIVVAASDDDDGNSPQHERGDQQESKKRPAPEACTSQPPPPVAKRRKTVLNPVPGSEPFFKEMESEWQCPICQDWLVGAHAIGCGHNFCGECIFRWREKSEACPVCRCTPEGPPVPVRSIDAMIERICVPHMSESDRKERDARREAIESKVRNRLERARRCQATRQRGGDVAHALQHMLTNQRGDNVLEELMTALRQTSQSLRSAGHRVVASNRSRRTGGGGGAFPSAAPPSNALGVPPPADALQPANVGQAAAEQSPQQQEAQQQEASQALRQGLAMVSPSFAELINRTAAARQSGGGGGGSGERAPAVQHVTRRADRQRILETLHNVILRRRERVGRPSNREQLPRAAPASNVPAHAPGSAVLITEPPHGIRQEDLINFRIGASDIAVLGNTTMVEDAGMILASVAGVLDRPSEGRERLTTAAHDDALPDARADD</sequence>
<evidence type="ECO:0000256" key="7">
    <source>
        <dbReference type="SAM" id="MobiDB-lite"/>
    </source>
</evidence>
<dbReference type="PANTHER" id="PTHR16079">
    <property type="entry name" value="UBIQUITIN LIGASE PROTEIN CHFR"/>
    <property type="match status" value="1"/>
</dbReference>
<proteinExistence type="inferred from homology"/>
<evidence type="ECO:0000256" key="4">
    <source>
        <dbReference type="ARBA" id="ARBA00022771"/>
    </source>
</evidence>
<evidence type="ECO:0000256" key="6">
    <source>
        <dbReference type="PROSITE-ProRule" id="PRU00175"/>
    </source>
</evidence>
<evidence type="ECO:0000259" key="8">
    <source>
        <dbReference type="PROSITE" id="PS50006"/>
    </source>
</evidence>
<feature type="compositionally biased region" description="Low complexity" evidence="7">
    <location>
        <begin position="606"/>
        <end position="615"/>
    </location>
</feature>
<dbReference type="SUPFAM" id="SSF57850">
    <property type="entry name" value="RING/U-box"/>
    <property type="match status" value="1"/>
</dbReference>
<gene>
    <name evidence="10" type="ORF">PPROV_000117300</name>
</gene>
<feature type="compositionally biased region" description="Low complexity" evidence="7">
    <location>
        <begin position="121"/>
        <end position="134"/>
    </location>
</feature>
<dbReference type="InterPro" id="IPR008984">
    <property type="entry name" value="SMAD_FHA_dom_sf"/>
</dbReference>
<dbReference type="InterPro" id="IPR000253">
    <property type="entry name" value="FHA_dom"/>
</dbReference>
<evidence type="ECO:0000313" key="11">
    <source>
        <dbReference type="Proteomes" id="UP000660262"/>
    </source>
</evidence>
<evidence type="ECO:0000313" key="10">
    <source>
        <dbReference type="EMBL" id="GHP02416.1"/>
    </source>
</evidence>
<feature type="compositionally biased region" description="Low complexity" evidence="7">
    <location>
        <begin position="322"/>
        <end position="336"/>
    </location>
</feature>
<dbReference type="OrthoDB" id="687730at2759"/>
<keyword evidence="4 6" id="KW-0863">Zinc-finger</keyword>
<dbReference type="Pfam" id="PF00498">
    <property type="entry name" value="FHA"/>
    <property type="match status" value="1"/>
</dbReference>
<reference evidence="10" key="1">
    <citation type="submission" date="2020-10" db="EMBL/GenBank/DDBJ databases">
        <title>Unveiling of a novel bifunctional photoreceptor, Dualchrome1, isolated from a cosmopolitan green alga.</title>
        <authorList>
            <person name="Suzuki S."/>
            <person name="Kawachi M."/>
        </authorList>
    </citation>
    <scope>NUCLEOTIDE SEQUENCE</scope>
    <source>
        <strain evidence="10">NIES 2893</strain>
    </source>
</reference>
<dbReference type="CDD" id="cd00060">
    <property type="entry name" value="FHA"/>
    <property type="match status" value="1"/>
</dbReference>
<feature type="region of interest" description="Disordered" evidence="7">
    <location>
        <begin position="673"/>
        <end position="697"/>
    </location>
</feature>
<dbReference type="PROSITE" id="PS50006">
    <property type="entry name" value="FHA_DOMAIN"/>
    <property type="match status" value="1"/>
</dbReference>
<accession>A0A830H5F0</accession>
<feature type="region of interest" description="Disordered" evidence="7">
    <location>
        <begin position="88"/>
        <end position="137"/>
    </location>
</feature>
<dbReference type="InterPro" id="IPR013083">
    <property type="entry name" value="Znf_RING/FYVE/PHD"/>
</dbReference>
<feature type="compositionally biased region" description="Low complexity" evidence="7">
    <location>
        <begin position="632"/>
        <end position="652"/>
    </location>
</feature>
<dbReference type="AlphaFoldDB" id="A0A830H5F0"/>
<dbReference type="GO" id="GO:0006511">
    <property type="term" value="P:ubiquitin-dependent protein catabolic process"/>
    <property type="evidence" value="ECO:0007669"/>
    <property type="project" value="TreeGrafter"/>
</dbReference>
<feature type="domain" description="RING-type" evidence="9">
    <location>
        <begin position="450"/>
        <end position="488"/>
    </location>
</feature>
<evidence type="ECO:0000256" key="2">
    <source>
        <dbReference type="ARBA" id="ARBA00017908"/>
    </source>
</evidence>
<dbReference type="GO" id="GO:0005634">
    <property type="term" value="C:nucleus"/>
    <property type="evidence" value="ECO:0007669"/>
    <property type="project" value="TreeGrafter"/>
</dbReference>
<keyword evidence="5" id="KW-0862">Zinc</keyword>
<dbReference type="Gene3D" id="3.30.40.10">
    <property type="entry name" value="Zinc/RING finger domain, C3HC4 (zinc finger)"/>
    <property type="match status" value="1"/>
</dbReference>
<dbReference type="PANTHER" id="PTHR16079:SF4">
    <property type="entry name" value="E3 UBIQUITIN-PROTEIN LIGASE CHFR"/>
    <property type="match status" value="1"/>
</dbReference>
<feature type="region of interest" description="Disordered" evidence="7">
    <location>
        <begin position="309"/>
        <end position="339"/>
    </location>
</feature>
<evidence type="ECO:0000256" key="5">
    <source>
        <dbReference type="ARBA" id="ARBA00022833"/>
    </source>
</evidence>
<dbReference type="PROSITE" id="PS50089">
    <property type="entry name" value="ZF_RING_2"/>
    <property type="match status" value="1"/>
</dbReference>
<feature type="domain" description="FHA" evidence="8">
    <location>
        <begin position="148"/>
        <end position="262"/>
    </location>
</feature>
<feature type="compositionally biased region" description="Basic and acidic residues" evidence="7">
    <location>
        <begin position="718"/>
        <end position="727"/>
    </location>
</feature>
<dbReference type="SUPFAM" id="SSF49879">
    <property type="entry name" value="SMAD/FHA domain"/>
    <property type="match status" value="1"/>
</dbReference>
<dbReference type="GO" id="GO:0016567">
    <property type="term" value="P:protein ubiquitination"/>
    <property type="evidence" value="ECO:0007669"/>
    <property type="project" value="TreeGrafter"/>
</dbReference>
<keyword evidence="11" id="KW-1185">Reference proteome</keyword>
<comment type="caution">
    <text evidence="10">The sequence shown here is derived from an EMBL/GenBank/DDBJ whole genome shotgun (WGS) entry which is preliminary data.</text>
</comment>
<feature type="region of interest" description="Disordered" evidence="7">
    <location>
        <begin position="716"/>
        <end position="744"/>
    </location>
</feature>
<feature type="compositionally biased region" description="Basic and acidic residues" evidence="7">
    <location>
        <begin position="397"/>
        <end position="411"/>
    </location>
</feature>
<feature type="region of interest" description="Disordered" evidence="7">
    <location>
        <begin position="46"/>
        <end position="67"/>
    </location>
</feature>
<feature type="region of interest" description="Disordered" evidence="7">
    <location>
        <begin position="795"/>
        <end position="818"/>
    </location>
</feature>
<keyword evidence="3" id="KW-0479">Metal-binding</keyword>
<dbReference type="EMBL" id="BNJQ01000003">
    <property type="protein sequence ID" value="GHP02416.1"/>
    <property type="molecule type" value="Genomic_DNA"/>
</dbReference>
<dbReference type="PROSITE" id="PS00518">
    <property type="entry name" value="ZF_RING_1"/>
    <property type="match status" value="1"/>
</dbReference>
<evidence type="ECO:0000259" key="9">
    <source>
        <dbReference type="PROSITE" id="PS50089"/>
    </source>
</evidence>
<dbReference type="Pfam" id="PF13923">
    <property type="entry name" value="zf-C3HC4_2"/>
    <property type="match status" value="1"/>
</dbReference>
<dbReference type="Gene3D" id="2.60.200.20">
    <property type="match status" value="1"/>
</dbReference>
<name>A0A830H5F0_9CHLO</name>
<evidence type="ECO:0000256" key="1">
    <source>
        <dbReference type="ARBA" id="ARBA00005797"/>
    </source>
</evidence>
<protein>
    <recommendedName>
        <fullName evidence="2">E3 ubiquitin-protein ligase CHFR</fullName>
    </recommendedName>
</protein>
<evidence type="ECO:0000256" key="3">
    <source>
        <dbReference type="ARBA" id="ARBA00022723"/>
    </source>
</evidence>
<feature type="compositionally biased region" description="Polar residues" evidence="7">
    <location>
        <begin position="109"/>
        <end position="120"/>
    </location>
</feature>
<dbReference type="SMART" id="SM00240">
    <property type="entry name" value="FHA"/>
    <property type="match status" value="1"/>
</dbReference>
<feature type="region of interest" description="Disordered" evidence="7">
    <location>
        <begin position="580"/>
        <end position="654"/>
    </location>
</feature>
<dbReference type="GO" id="GO:0004842">
    <property type="term" value="F:ubiquitin-protein transferase activity"/>
    <property type="evidence" value="ECO:0007669"/>
    <property type="project" value="TreeGrafter"/>
</dbReference>
<dbReference type="GO" id="GO:0008270">
    <property type="term" value="F:zinc ion binding"/>
    <property type="evidence" value="ECO:0007669"/>
    <property type="project" value="UniProtKB-KW"/>
</dbReference>